<evidence type="ECO:0008006" key="4">
    <source>
        <dbReference type="Google" id="ProtNLM"/>
    </source>
</evidence>
<evidence type="ECO:0000256" key="1">
    <source>
        <dbReference type="SAM" id="SignalP"/>
    </source>
</evidence>
<dbReference type="Proteomes" id="UP000279600">
    <property type="component" value="Chromosome"/>
</dbReference>
<organism evidence="2 3">
    <name type="scientific">Nonlabens ponticola</name>
    <dbReference type="NCBI Taxonomy" id="2496866"/>
    <lineage>
        <taxon>Bacteria</taxon>
        <taxon>Pseudomonadati</taxon>
        <taxon>Bacteroidota</taxon>
        <taxon>Flavobacteriia</taxon>
        <taxon>Flavobacteriales</taxon>
        <taxon>Flavobacteriaceae</taxon>
        <taxon>Nonlabens</taxon>
    </lineage>
</organism>
<keyword evidence="3" id="KW-1185">Reference proteome</keyword>
<dbReference type="Gene3D" id="1.25.40.10">
    <property type="entry name" value="Tetratricopeptide repeat domain"/>
    <property type="match status" value="1"/>
</dbReference>
<accession>A0A3S9MWN1</accession>
<protein>
    <recommendedName>
        <fullName evidence="4">Tetratricopeptide repeat protein</fullName>
    </recommendedName>
</protein>
<dbReference type="OrthoDB" id="1522899at2"/>
<proteinExistence type="predicted"/>
<dbReference type="KEGG" id="noj:EJ995_04995"/>
<dbReference type="AlphaFoldDB" id="A0A3S9MWN1"/>
<name>A0A3S9MWN1_9FLAO</name>
<sequence length="452" mass="50757">MKTRNLLVAATAVFSFAFAEAQQADDCNVMLQIFAENAKARNYDEAYKQLDPLVKQCPTASAAIYQYGERIYEHRLRKNIGTEAENAKGLLDMLHGQVDRFPDKINVPKKNMEIARTMYKYKIGSDDEQYKMLENEFMNNPDEFTDPNAMITYFTLAEKRYEAEKVNLQGFFDIYDALTLQIENVQDERSKILSDLLDKQNAGTITDKELEQIDAQETNIKNYGIVMGSVNKTLGELADCDKLIPLYEAEFDNKKADENWLSNVLKRLQSKDCTDAPLYITSVKALHELRPSGKTAYGLGNIASTTTEKFKYWDQAVELGVSNDLVSKIHYKKGIVLKDQGKYSQAKREFIKSNEAKPSFGAPYLQIASMVANSANSCGSTTLEKRAVYWVAARYARKAAAVDPSIKGNALKSVASYNASAPQKNDIFMSEKYNSGSTISIGCWIGESVRIP</sequence>
<keyword evidence="1" id="KW-0732">Signal</keyword>
<feature type="signal peptide" evidence="1">
    <location>
        <begin position="1"/>
        <end position="21"/>
    </location>
</feature>
<evidence type="ECO:0000313" key="3">
    <source>
        <dbReference type="Proteomes" id="UP000279600"/>
    </source>
</evidence>
<dbReference type="EMBL" id="CP034549">
    <property type="protein sequence ID" value="AZQ43621.1"/>
    <property type="molecule type" value="Genomic_DNA"/>
</dbReference>
<dbReference type="RefSeq" id="WP_126446250.1">
    <property type="nucleotide sequence ID" value="NZ_CP034549.1"/>
</dbReference>
<gene>
    <name evidence="2" type="ORF">EJ995_04995</name>
</gene>
<reference evidence="2 3" key="1">
    <citation type="submission" date="2018-12" db="EMBL/GenBank/DDBJ databases">
        <title>Complete genome of Nonlabens sp. MJ115.</title>
        <authorList>
            <person name="Choi H.S."/>
            <person name="Jung J."/>
        </authorList>
    </citation>
    <scope>NUCLEOTIDE SEQUENCE [LARGE SCALE GENOMIC DNA]</scope>
    <source>
        <strain evidence="2 3">MJ115</strain>
    </source>
</reference>
<dbReference type="InterPro" id="IPR011990">
    <property type="entry name" value="TPR-like_helical_dom_sf"/>
</dbReference>
<evidence type="ECO:0000313" key="2">
    <source>
        <dbReference type="EMBL" id="AZQ43621.1"/>
    </source>
</evidence>
<feature type="chain" id="PRO_5019069565" description="Tetratricopeptide repeat protein" evidence="1">
    <location>
        <begin position="22"/>
        <end position="452"/>
    </location>
</feature>